<proteinExistence type="predicted"/>
<protein>
    <recommendedName>
        <fullName evidence="4">Lipoprotein</fullName>
    </recommendedName>
</protein>
<evidence type="ECO:0000313" key="3">
    <source>
        <dbReference type="Proteomes" id="UP000199636"/>
    </source>
</evidence>
<keyword evidence="1" id="KW-0732">Signal</keyword>
<sequence>MRTRFLLLLAPLLGACAGPLPAHDPQRAWVDLYTQPANTLLAERLDGVVLDDGRYFQVPPGKHRLEVRFQYEVPGGGGPNGMNDMGQITCRVWLTYEHFVAGQRYRLELRPQLRSALALLTDASGQLVAKTDFQGTLDCSLP</sequence>
<accession>A0A1G8LST6</accession>
<keyword evidence="3" id="KW-1185">Reference proteome</keyword>
<reference evidence="3" key="1">
    <citation type="submission" date="2016-10" db="EMBL/GenBank/DDBJ databases">
        <authorList>
            <person name="Varghese N."/>
            <person name="Submissions S."/>
        </authorList>
    </citation>
    <scope>NUCLEOTIDE SEQUENCE [LARGE SCALE GENOMIC DNA]</scope>
    <source>
        <strain evidence="3">CCM 7469</strain>
    </source>
</reference>
<dbReference type="EMBL" id="FNDS01000012">
    <property type="protein sequence ID" value="SDI58748.1"/>
    <property type="molecule type" value="Genomic_DNA"/>
</dbReference>
<dbReference type="OrthoDB" id="6997359at2"/>
<organism evidence="2 3">
    <name type="scientific">Pseudomonas panipatensis</name>
    <dbReference type="NCBI Taxonomy" id="428992"/>
    <lineage>
        <taxon>Bacteria</taxon>
        <taxon>Pseudomonadati</taxon>
        <taxon>Pseudomonadota</taxon>
        <taxon>Gammaproteobacteria</taxon>
        <taxon>Pseudomonadales</taxon>
        <taxon>Pseudomonadaceae</taxon>
        <taxon>Pseudomonas</taxon>
    </lineage>
</organism>
<dbReference type="AlphaFoldDB" id="A0A1G8LST6"/>
<dbReference type="PROSITE" id="PS51257">
    <property type="entry name" value="PROKAR_LIPOPROTEIN"/>
    <property type="match status" value="1"/>
</dbReference>
<dbReference type="Proteomes" id="UP000199636">
    <property type="component" value="Unassembled WGS sequence"/>
</dbReference>
<feature type="chain" id="PRO_5011707163" description="Lipoprotein" evidence="1">
    <location>
        <begin position="23"/>
        <end position="142"/>
    </location>
</feature>
<name>A0A1G8LST6_9PSED</name>
<evidence type="ECO:0008006" key="4">
    <source>
        <dbReference type="Google" id="ProtNLM"/>
    </source>
</evidence>
<feature type="signal peptide" evidence="1">
    <location>
        <begin position="1"/>
        <end position="22"/>
    </location>
</feature>
<evidence type="ECO:0000313" key="2">
    <source>
        <dbReference type="EMBL" id="SDI58748.1"/>
    </source>
</evidence>
<evidence type="ECO:0000256" key="1">
    <source>
        <dbReference type="SAM" id="SignalP"/>
    </source>
</evidence>
<dbReference type="RefSeq" id="WP_090267292.1">
    <property type="nucleotide sequence ID" value="NZ_FNDS01000012.1"/>
</dbReference>
<gene>
    <name evidence="2" type="ORF">SAMN05216272_11269</name>
</gene>
<dbReference type="STRING" id="428992.SAMN05216272_11269"/>